<dbReference type="RefSeq" id="WP_189569572.1">
    <property type="nucleotide sequence ID" value="NZ_BMXI01000006.1"/>
</dbReference>
<feature type="chain" id="PRO_5037410621" evidence="1">
    <location>
        <begin position="24"/>
        <end position="455"/>
    </location>
</feature>
<proteinExistence type="predicted"/>
<keyword evidence="1" id="KW-0732">Signal</keyword>
<protein>
    <submittedName>
        <fullName evidence="2">Uncharacterized protein</fullName>
    </submittedName>
</protein>
<evidence type="ECO:0000256" key="1">
    <source>
        <dbReference type="SAM" id="SignalP"/>
    </source>
</evidence>
<evidence type="ECO:0000313" key="2">
    <source>
        <dbReference type="EMBL" id="GHC51871.1"/>
    </source>
</evidence>
<name>A0A918WJE0_9BACT</name>
<comment type="caution">
    <text evidence="2">The sequence shown here is derived from an EMBL/GenBank/DDBJ whole genome shotgun (WGS) entry which is preliminary data.</text>
</comment>
<reference evidence="2" key="2">
    <citation type="submission" date="2020-09" db="EMBL/GenBank/DDBJ databases">
        <authorList>
            <person name="Sun Q."/>
            <person name="Kim S."/>
        </authorList>
    </citation>
    <scope>NUCLEOTIDE SEQUENCE</scope>
    <source>
        <strain evidence="2">KCTC 12988</strain>
    </source>
</reference>
<sequence>MKALSSSLLAISLLQLLSAEEQATQGQLVFPDGDSIPGLPAGVDAEGHLLWQSQLFTKDSVPFLTRKVDSILLDGPPVPAEQSTVATISFQTHTDKMFDVMKAELLGFDDKTVKLRTWYAGELTLKRSMLHSIEVSNESPAIINGPGRIEDWQPIESPDAWRIEGTNLISEARGSIARELNDLPDKVLLEFDLAYEYAPYLRLHFFADSGEELIPRTGYSISIQRGSMNFLKKVDNRSQPLQMNIFGQRHDFQEEDVTQVAIYIDRKKGSFSLYIDGNVISSAVDPEPLLENNWWHLSTLHGREQTLSNFAIRPWDGNLPERKDYLSYRQELPVEGEQVELQNGDTIVGKATAIESGKLAIETEYVPVAVPISRLSSFQITSPEEREEPRIYASDVRAYFRDGGHVTLRLSEFTPTTISGYSQVFGDATFDLRAFTHIEFNPYDLEFRERRGQPY</sequence>
<dbReference type="EMBL" id="BMXI01000006">
    <property type="protein sequence ID" value="GHC51871.1"/>
    <property type="molecule type" value="Genomic_DNA"/>
</dbReference>
<accession>A0A918WJE0</accession>
<gene>
    <name evidence="2" type="ORF">GCM10007100_17700</name>
</gene>
<evidence type="ECO:0000313" key="3">
    <source>
        <dbReference type="Proteomes" id="UP000644507"/>
    </source>
</evidence>
<keyword evidence="3" id="KW-1185">Reference proteome</keyword>
<dbReference type="Proteomes" id="UP000644507">
    <property type="component" value="Unassembled WGS sequence"/>
</dbReference>
<dbReference type="AlphaFoldDB" id="A0A918WJE0"/>
<organism evidence="2 3">
    <name type="scientific">Roseibacillus persicicus</name>
    <dbReference type="NCBI Taxonomy" id="454148"/>
    <lineage>
        <taxon>Bacteria</taxon>
        <taxon>Pseudomonadati</taxon>
        <taxon>Verrucomicrobiota</taxon>
        <taxon>Verrucomicrobiia</taxon>
        <taxon>Verrucomicrobiales</taxon>
        <taxon>Verrucomicrobiaceae</taxon>
        <taxon>Roseibacillus</taxon>
    </lineage>
</organism>
<feature type="signal peptide" evidence="1">
    <location>
        <begin position="1"/>
        <end position="23"/>
    </location>
</feature>
<reference evidence="2" key="1">
    <citation type="journal article" date="2014" name="Int. J. Syst. Evol. Microbiol.">
        <title>Complete genome sequence of Corynebacterium casei LMG S-19264T (=DSM 44701T), isolated from a smear-ripened cheese.</title>
        <authorList>
            <consortium name="US DOE Joint Genome Institute (JGI-PGF)"/>
            <person name="Walter F."/>
            <person name="Albersmeier A."/>
            <person name="Kalinowski J."/>
            <person name="Ruckert C."/>
        </authorList>
    </citation>
    <scope>NUCLEOTIDE SEQUENCE</scope>
    <source>
        <strain evidence="2">KCTC 12988</strain>
    </source>
</reference>